<evidence type="ECO:0000313" key="1">
    <source>
        <dbReference type="EMBL" id="KAH6939828.1"/>
    </source>
</evidence>
<comment type="caution">
    <text evidence="1">The sequence shown here is derived from an EMBL/GenBank/DDBJ whole genome shotgun (WGS) entry which is preliminary data.</text>
</comment>
<dbReference type="Proteomes" id="UP000821845">
    <property type="component" value="Chromosome 2"/>
</dbReference>
<reference evidence="1" key="1">
    <citation type="submission" date="2020-05" db="EMBL/GenBank/DDBJ databases">
        <title>Large-scale comparative analyses of tick genomes elucidate their genetic diversity and vector capacities.</title>
        <authorList>
            <person name="Jia N."/>
            <person name="Wang J."/>
            <person name="Shi W."/>
            <person name="Du L."/>
            <person name="Sun Y."/>
            <person name="Zhan W."/>
            <person name="Jiang J."/>
            <person name="Wang Q."/>
            <person name="Zhang B."/>
            <person name="Ji P."/>
            <person name="Sakyi L.B."/>
            <person name="Cui X."/>
            <person name="Yuan T."/>
            <person name="Jiang B."/>
            <person name="Yang W."/>
            <person name="Lam T.T.-Y."/>
            <person name="Chang Q."/>
            <person name="Ding S."/>
            <person name="Wang X."/>
            <person name="Zhu J."/>
            <person name="Ruan X."/>
            <person name="Zhao L."/>
            <person name="Wei J."/>
            <person name="Que T."/>
            <person name="Du C."/>
            <person name="Cheng J."/>
            <person name="Dai P."/>
            <person name="Han X."/>
            <person name="Huang E."/>
            <person name="Gao Y."/>
            <person name="Liu J."/>
            <person name="Shao H."/>
            <person name="Ye R."/>
            <person name="Li L."/>
            <person name="Wei W."/>
            <person name="Wang X."/>
            <person name="Wang C."/>
            <person name="Yang T."/>
            <person name="Huo Q."/>
            <person name="Li W."/>
            <person name="Guo W."/>
            <person name="Chen H."/>
            <person name="Zhou L."/>
            <person name="Ni X."/>
            <person name="Tian J."/>
            <person name="Zhou Y."/>
            <person name="Sheng Y."/>
            <person name="Liu T."/>
            <person name="Pan Y."/>
            <person name="Xia L."/>
            <person name="Li J."/>
            <person name="Zhao F."/>
            <person name="Cao W."/>
        </authorList>
    </citation>
    <scope>NUCLEOTIDE SEQUENCE</scope>
    <source>
        <strain evidence="1">Hyas-2018</strain>
    </source>
</reference>
<keyword evidence="2" id="KW-1185">Reference proteome</keyword>
<protein>
    <submittedName>
        <fullName evidence="1">Uncharacterized protein</fullName>
    </submittedName>
</protein>
<dbReference type="EMBL" id="CM023482">
    <property type="protein sequence ID" value="KAH6939828.1"/>
    <property type="molecule type" value="Genomic_DNA"/>
</dbReference>
<gene>
    <name evidence="1" type="ORF">HPB50_021873</name>
</gene>
<accession>A0ACB7T150</accession>
<sequence>MHRKYRATHSASLCFGYVHALVSFTRTAAAPLADTAGVAAQEVSCALPHRRPVCRLDQGFTTGLQARTPKRRRGRHEQTSLAPTRLPAGKAATVDGSCRHPPPPPRVASRMQAGAEYKAAMAVIGASMAPKSGQQCGCSEGDKLWVTPLPLRTLTTTLSTEHWQRRAVVRISHVRPLRLASTGFRRLPRR</sequence>
<organism evidence="1 2">
    <name type="scientific">Hyalomma asiaticum</name>
    <name type="common">Tick</name>
    <dbReference type="NCBI Taxonomy" id="266040"/>
    <lineage>
        <taxon>Eukaryota</taxon>
        <taxon>Metazoa</taxon>
        <taxon>Ecdysozoa</taxon>
        <taxon>Arthropoda</taxon>
        <taxon>Chelicerata</taxon>
        <taxon>Arachnida</taxon>
        <taxon>Acari</taxon>
        <taxon>Parasitiformes</taxon>
        <taxon>Ixodida</taxon>
        <taxon>Ixodoidea</taxon>
        <taxon>Ixodidae</taxon>
        <taxon>Hyalomminae</taxon>
        <taxon>Hyalomma</taxon>
    </lineage>
</organism>
<name>A0ACB7T150_HYAAI</name>
<proteinExistence type="predicted"/>
<evidence type="ECO:0000313" key="2">
    <source>
        <dbReference type="Proteomes" id="UP000821845"/>
    </source>
</evidence>